<evidence type="ECO:0000313" key="6">
    <source>
        <dbReference type="EMBL" id="SNS76881.1"/>
    </source>
</evidence>
<name>A0A239H6T3_9RHOB</name>
<feature type="signal peptide" evidence="4">
    <location>
        <begin position="1"/>
        <end position="32"/>
    </location>
</feature>
<dbReference type="InterPro" id="IPR023346">
    <property type="entry name" value="Lysozyme-like_dom_sf"/>
</dbReference>
<evidence type="ECO:0000313" key="7">
    <source>
        <dbReference type="Proteomes" id="UP000198426"/>
    </source>
</evidence>
<comment type="similarity">
    <text evidence="1">Belongs to the transglycosylase Slt family.</text>
</comment>
<organism evidence="6 7">
    <name type="scientific">Tropicimonas sediminicola</name>
    <dbReference type="NCBI Taxonomy" id="1031541"/>
    <lineage>
        <taxon>Bacteria</taxon>
        <taxon>Pseudomonadati</taxon>
        <taxon>Pseudomonadota</taxon>
        <taxon>Alphaproteobacteria</taxon>
        <taxon>Rhodobacterales</taxon>
        <taxon>Roseobacteraceae</taxon>
        <taxon>Tropicimonas</taxon>
    </lineage>
</organism>
<evidence type="ECO:0000256" key="2">
    <source>
        <dbReference type="ARBA" id="ARBA00009387"/>
    </source>
</evidence>
<protein>
    <submittedName>
        <fullName evidence="6">Transglycosylase SLT domain-containing protein</fullName>
    </submittedName>
</protein>
<evidence type="ECO:0000256" key="1">
    <source>
        <dbReference type="ARBA" id="ARBA00007734"/>
    </source>
</evidence>
<feature type="chain" id="PRO_5012579606" evidence="4">
    <location>
        <begin position="33"/>
        <end position="323"/>
    </location>
</feature>
<evidence type="ECO:0000256" key="4">
    <source>
        <dbReference type="SAM" id="SignalP"/>
    </source>
</evidence>
<proteinExistence type="inferred from homology"/>
<accession>A0A239H6T3</accession>
<reference evidence="6 7" key="1">
    <citation type="submission" date="2017-06" db="EMBL/GenBank/DDBJ databases">
        <authorList>
            <person name="Kim H.J."/>
            <person name="Triplett B.A."/>
        </authorList>
    </citation>
    <scope>NUCLEOTIDE SEQUENCE [LARGE SCALE GENOMIC DNA]</scope>
    <source>
        <strain evidence="6 7">DSM 29339</strain>
    </source>
</reference>
<keyword evidence="7" id="KW-1185">Reference proteome</keyword>
<dbReference type="InterPro" id="IPR008258">
    <property type="entry name" value="Transglycosylase_SLT_dom_1"/>
</dbReference>
<dbReference type="EMBL" id="FZOY01000003">
    <property type="protein sequence ID" value="SNS76881.1"/>
    <property type="molecule type" value="Genomic_DNA"/>
</dbReference>
<dbReference type="AlphaFoldDB" id="A0A239H6T3"/>
<sequence length="323" mass="35516">MAAGRQLGAGRGRRRLGRALVLGLCLALPALADPPGPPVREPGQLRPPPRPAALGKADLRCTPDGAHCIALESYTADVCRTIEAAASEAGLDRDFFVRLIWRESLFDASAVSPAGAQGIAQFMPGTALLRRLDDPFNPAKALRASAIYLAELRDRYGNLGLAAAAYNAGEDRVEDFIDRDRILPLETRRYVPAITGYSALDWRDAPPESLALTLDDDRPFREACVELAESRRFREFRMPDVYHPWAVILAANPSQGVAAQRVEQLRRRRPVLEEYDVTFRRMRLPARSGRQVTAQIGADSRAEAQRLCGRLRGGGVPCVVLRN</sequence>
<keyword evidence="4" id="KW-0732">Signal</keyword>
<dbReference type="Pfam" id="PF01464">
    <property type="entry name" value="SLT"/>
    <property type="match status" value="1"/>
</dbReference>
<dbReference type="PANTHER" id="PTHR37423">
    <property type="entry name" value="SOLUBLE LYTIC MUREIN TRANSGLYCOSYLASE-RELATED"/>
    <property type="match status" value="1"/>
</dbReference>
<dbReference type="RefSeq" id="WP_176442830.1">
    <property type="nucleotide sequence ID" value="NZ_FZOY01000003.1"/>
</dbReference>
<evidence type="ECO:0000256" key="3">
    <source>
        <dbReference type="SAM" id="MobiDB-lite"/>
    </source>
</evidence>
<dbReference type="Gene3D" id="1.10.530.10">
    <property type="match status" value="1"/>
</dbReference>
<dbReference type="PANTHER" id="PTHR37423:SF2">
    <property type="entry name" value="MEMBRANE-BOUND LYTIC MUREIN TRANSGLYCOSYLASE C"/>
    <property type="match status" value="1"/>
</dbReference>
<dbReference type="Proteomes" id="UP000198426">
    <property type="component" value="Unassembled WGS sequence"/>
</dbReference>
<feature type="domain" description="Transglycosylase SLT" evidence="5">
    <location>
        <begin position="81"/>
        <end position="179"/>
    </location>
</feature>
<feature type="compositionally biased region" description="Pro residues" evidence="3">
    <location>
        <begin position="35"/>
        <end position="51"/>
    </location>
</feature>
<dbReference type="CDD" id="cd00254">
    <property type="entry name" value="LT-like"/>
    <property type="match status" value="1"/>
</dbReference>
<comment type="similarity">
    <text evidence="2">Belongs to the virb1 family.</text>
</comment>
<evidence type="ECO:0000259" key="5">
    <source>
        <dbReference type="Pfam" id="PF01464"/>
    </source>
</evidence>
<feature type="region of interest" description="Disordered" evidence="3">
    <location>
        <begin position="35"/>
        <end position="54"/>
    </location>
</feature>
<dbReference type="SUPFAM" id="SSF53955">
    <property type="entry name" value="Lysozyme-like"/>
    <property type="match status" value="1"/>
</dbReference>
<gene>
    <name evidence="6" type="ORF">SAMN05421757_103269</name>
</gene>